<keyword evidence="6" id="KW-1185">Reference proteome</keyword>
<evidence type="ECO:0000256" key="3">
    <source>
        <dbReference type="ARBA" id="ARBA00022483"/>
    </source>
</evidence>
<dbReference type="Proteomes" id="UP000631114">
    <property type="component" value="Unassembled WGS sequence"/>
</dbReference>
<dbReference type="InterPro" id="IPR010326">
    <property type="entry name" value="EXOC3/Sec6"/>
</dbReference>
<evidence type="ECO:0008006" key="7">
    <source>
        <dbReference type="Google" id="ProtNLM"/>
    </source>
</evidence>
<dbReference type="GO" id="GO:0006887">
    <property type="term" value="P:exocytosis"/>
    <property type="evidence" value="ECO:0007669"/>
    <property type="project" value="UniProtKB-KW"/>
</dbReference>
<dbReference type="AlphaFoldDB" id="A0A835M083"/>
<organism evidence="5 6">
    <name type="scientific">Coptis chinensis</name>
    <dbReference type="NCBI Taxonomy" id="261450"/>
    <lineage>
        <taxon>Eukaryota</taxon>
        <taxon>Viridiplantae</taxon>
        <taxon>Streptophyta</taxon>
        <taxon>Embryophyta</taxon>
        <taxon>Tracheophyta</taxon>
        <taxon>Spermatophyta</taxon>
        <taxon>Magnoliopsida</taxon>
        <taxon>Ranunculales</taxon>
        <taxon>Ranunculaceae</taxon>
        <taxon>Coptidoideae</taxon>
        <taxon>Coptis</taxon>
    </lineage>
</organism>
<keyword evidence="2" id="KW-0813">Transport</keyword>
<dbReference type="PANTHER" id="PTHR21292">
    <property type="entry name" value="EXOCYST COMPLEX COMPONENT SEC6-RELATED"/>
    <property type="match status" value="1"/>
</dbReference>
<comment type="caution">
    <text evidence="5">The sequence shown here is derived from an EMBL/GenBank/DDBJ whole genome shotgun (WGS) entry which is preliminary data.</text>
</comment>
<evidence type="ECO:0000313" key="6">
    <source>
        <dbReference type="Proteomes" id="UP000631114"/>
    </source>
</evidence>
<evidence type="ECO:0000256" key="2">
    <source>
        <dbReference type="ARBA" id="ARBA00022448"/>
    </source>
</evidence>
<name>A0A835M083_9MAGN</name>
<dbReference type="Pfam" id="PF06046">
    <property type="entry name" value="Sec6"/>
    <property type="match status" value="1"/>
</dbReference>
<gene>
    <name evidence="5" type="ORF">IFM89_015372</name>
</gene>
<dbReference type="Gene3D" id="1.10.357.50">
    <property type="match status" value="1"/>
</dbReference>
<dbReference type="OrthoDB" id="190098at2759"/>
<keyword evidence="4" id="KW-1133">Transmembrane helix</keyword>
<dbReference type="Gene3D" id="1.10.357.70">
    <property type="entry name" value="Exocyst complex component Sec6, C-terminal domain"/>
    <property type="match status" value="1"/>
</dbReference>
<dbReference type="GO" id="GO:0000145">
    <property type="term" value="C:exocyst"/>
    <property type="evidence" value="ECO:0007669"/>
    <property type="project" value="InterPro"/>
</dbReference>
<keyword evidence="3" id="KW-0268">Exocytosis</keyword>
<dbReference type="GO" id="GO:0051601">
    <property type="term" value="P:exocyst localization"/>
    <property type="evidence" value="ECO:0007669"/>
    <property type="project" value="TreeGrafter"/>
</dbReference>
<protein>
    <recommendedName>
        <fullName evidence="7">Exocyst complex component Sec6</fullName>
    </recommendedName>
</protein>
<dbReference type="GO" id="GO:0000149">
    <property type="term" value="F:SNARE binding"/>
    <property type="evidence" value="ECO:0007669"/>
    <property type="project" value="TreeGrafter"/>
</dbReference>
<proteinExistence type="inferred from homology"/>
<keyword evidence="4" id="KW-0472">Membrane</keyword>
<comment type="similarity">
    <text evidence="1">Belongs to the SEC6 family.</text>
</comment>
<reference evidence="5 6" key="1">
    <citation type="submission" date="2020-10" db="EMBL/GenBank/DDBJ databases">
        <title>The Coptis chinensis genome and diversification of protoberbering-type alkaloids.</title>
        <authorList>
            <person name="Wang B."/>
            <person name="Shu S."/>
            <person name="Song C."/>
            <person name="Liu Y."/>
        </authorList>
    </citation>
    <scope>NUCLEOTIDE SEQUENCE [LARGE SCALE GENOMIC DNA]</scope>
    <source>
        <strain evidence="5">HL-2020</strain>
        <tissue evidence="5">Leaf</tissue>
    </source>
</reference>
<sequence>MKKNRALRTAFVLKIVREFEKVRVCLGLWKRFVYNGIKQEFKNCGLFQDGKQWLDVAEQSGEVLSGSMSGAILSRESIGHSVASLNAPTDLNEALDIISFGSPKQKWYTMILEAEKLQPPKKTEDGKLYTPAAAELFRILGAQVQIARDSGTDVMLYHIALAIIQVMNNFQAAERRRLTEPALFLEPLCALINNNLHCYDLAMELSNSTMEALPQNYSKQEAMHQTVCFIFEDQGVQELLAKLYQKDWLEGLVTEYLAATFGDYFSDVKMYIEERSFTRFVEACLEVTVVLYVDHFLTQRYYIKYETIERMRLDEGVLMDFFKEYINVSVSNTPILLIIFSHLEACRNPLILIPNIYGMLFSTSYATFALLFMNLVQKVENRVQILSDLRKLASAESHNEFTLIYTNILEHKRDCPPEVVEKLVGLRESIPRNDAKEVVQECKEIYGNSLVDGNPPKAGFVFPKVKCLSHLEGSLWRKLT</sequence>
<evidence type="ECO:0000313" key="5">
    <source>
        <dbReference type="EMBL" id="KAF9614110.1"/>
    </source>
</evidence>
<evidence type="ECO:0000256" key="1">
    <source>
        <dbReference type="ARBA" id="ARBA00009447"/>
    </source>
</evidence>
<dbReference type="InterPro" id="IPR042532">
    <property type="entry name" value="EXOC3/Sec6_C"/>
</dbReference>
<dbReference type="EMBL" id="JADFTS010000003">
    <property type="protein sequence ID" value="KAF9614110.1"/>
    <property type="molecule type" value="Genomic_DNA"/>
</dbReference>
<keyword evidence="4" id="KW-0812">Transmembrane</keyword>
<feature type="transmembrane region" description="Helical" evidence="4">
    <location>
        <begin position="356"/>
        <end position="376"/>
    </location>
</feature>
<dbReference type="PANTHER" id="PTHR21292:SF1">
    <property type="entry name" value="EXOCYST COMPLEX COMPONENT 3"/>
    <property type="match status" value="1"/>
</dbReference>
<evidence type="ECO:0000256" key="4">
    <source>
        <dbReference type="SAM" id="Phobius"/>
    </source>
</evidence>
<accession>A0A835M083</accession>